<organism evidence="7 8">
    <name type="scientific">Algoriphagus aquimarinus</name>
    <dbReference type="NCBI Taxonomy" id="237018"/>
    <lineage>
        <taxon>Bacteria</taxon>
        <taxon>Pseudomonadati</taxon>
        <taxon>Bacteroidota</taxon>
        <taxon>Cytophagia</taxon>
        <taxon>Cytophagales</taxon>
        <taxon>Cyclobacteriaceae</taxon>
        <taxon>Algoriphagus</taxon>
    </lineage>
</organism>
<dbReference type="EMBL" id="VORW01000001">
    <property type="protein sequence ID" value="TXE14166.1"/>
    <property type="molecule type" value="Genomic_DNA"/>
</dbReference>
<comment type="caution">
    <text evidence="7">The sequence shown here is derived from an EMBL/GenBank/DDBJ whole genome shotgun (WGS) entry which is preliminary data.</text>
</comment>
<comment type="cofactor">
    <cofactor evidence="1">
        <name>Zn(2+)</name>
        <dbReference type="ChEBI" id="CHEBI:29105"/>
    </cofactor>
</comment>
<accession>A0A5C7AZ88</accession>
<evidence type="ECO:0000256" key="1">
    <source>
        <dbReference type="ARBA" id="ARBA00001947"/>
    </source>
</evidence>
<feature type="domain" description="Extradiol ring-cleavage dioxygenase class III enzyme subunit B" evidence="6">
    <location>
        <begin position="42"/>
        <end position="279"/>
    </location>
</feature>
<evidence type="ECO:0000313" key="7">
    <source>
        <dbReference type="EMBL" id="TXE14166.1"/>
    </source>
</evidence>
<dbReference type="PANTHER" id="PTHR30096:SF0">
    <property type="entry name" value="4,5-DOPA DIOXYGENASE EXTRADIOL-LIKE PROTEIN"/>
    <property type="match status" value="1"/>
</dbReference>
<dbReference type="Pfam" id="PF02900">
    <property type="entry name" value="LigB"/>
    <property type="match status" value="1"/>
</dbReference>
<dbReference type="Gene3D" id="3.40.830.10">
    <property type="entry name" value="LigB-like"/>
    <property type="match status" value="1"/>
</dbReference>
<evidence type="ECO:0000313" key="8">
    <source>
        <dbReference type="Proteomes" id="UP000321935"/>
    </source>
</evidence>
<keyword evidence="4" id="KW-0862">Zinc</keyword>
<dbReference type="PIRSF" id="PIRSF006157">
    <property type="entry name" value="Doxgns_DODA"/>
    <property type="match status" value="1"/>
</dbReference>
<proteinExistence type="inferred from homology"/>
<name>A0A5C7AZ88_9BACT</name>
<dbReference type="Proteomes" id="UP000321935">
    <property type="component" value="Unassembled WGS sequence"/>
</dbReference>
<comment type="similarity">
    <text evidence="2">Belongs to the DODA-type extradiol aromatic ring-opening dioxygenase family.</text>
</comment>
<dbReference type="AlphaFoldDB" id="A0A5C7AZ88"/>
<dbReference type="GO" id="GO:0016702">
    <property type="term" value="F:oxidoreductase activity, acting on single donors with incorporation of molecular oxygen, incorporation of two atoms of oxygen"/>
    <property type="evidence" value="ECO:0007669"/>
    <property type="project" value="UniProtKB-ARBA"/>
</dbReference>
<reference evidence="7 8" key="1">
    <citation type="submission" date="2019-08" db="EMBL/GenBank/DDBJ databases">
        <title>Genomes sequence of Algoriphagus aquimarinus ACAM450.</title>
        <authorList>
            <person name="Bowman J.P."/>
        </authorList>
    </citation>
    <scope>NUCLEOTIDE SEQUENCE [LARGE SCALE GENOMIC DNA]</scope>
    <source>
        <strain evidence="7 8">ACAM 450</strain>
    </source>
</reference>
<dbReference type="OrthoDB" id="9790889at2"/>
<dbReference type="GO" id="GO:0008198">
    <property type="term" value="F:ferrous iron binding"/>
    <property type="evidence" value="ECO:0007669"/>
    <property type="project" value="InterPro"/>
</dbReference>
<evidence type="ECO:0000256" key="5">
    <source>
        <dbReference type="ARBA" id="ARBA00023002"/>
    </source>
</evidence>
<sequence length="302" mass="34531">MNRSDFIKIMGAATIGFGTSNVKSWANSITGLPEQEVTLPVLFTSHGNPMDIHLPHKANPFLTYLFDLGVDLRKKYPKEIKAILVVSAHWCTKGTYVNVSPWPETIYDFYGFPPEYYTIKYMAPGAPEFAKNVAEAIPAIRTTTEWGFDHGNWPMLRHLFPDANVPVFQMSIDYYQSPQYHYELAVQLKKLRTKGVLIIGSGSVVHNLQLASSRLFKGDKTLYGWDKEFDEWIKQRVVDRDIKSLMNYEKTKFGKMAAPTPDHYVPLIYSMAMLNTNDTIEHTYESLLPAFSDRSFIIESTH</sequence>
<dbReference type="InterPro" id="IPR004183">
    <property type="entry name" value="Xdiol_dOase_suB"/>
</dbReference>
<dbReference type="CDD" id="cd07363">
    <property type="entry name" value="45_DOPA_Dioxygenase"/>
    <property type="match status" value="1"/>
</dbReference>
<evidence type="ECO:0000256" key="4">
    <source>
        <dbReference type="ARBA" id="ARBA00022833"/>
    </source>
</evidence>
<evidence type="ECO:0000259" key="6">
    <source>
        <dbReference type="Pfam" id="PF02900"/>
    </source>
</evidence>
<dbReference type="InterPro" id="IPR014436">
    <property type="entry name" value="Extradiol_dOase_DODA"/>
</dbReference>
<dbReference type="SUPFAM" id="SSF53213">
    <property type="entry name" value="LigB-like"/>
    <property type="match status" value="1"/>
</dbReference>
<dbReference type="PANTHER" id="PTHR30096">
    <property type="entry name" value="4,5-DOPA DIOXYGENASE EXTRADIOL-LIKE PROTEIN"/>
    <property type="match status" value="1"/>
</dbReference>
<dbReference type="GO" id="GO:0008270">
    <property type="term" value="F:zinc ion binding"/>
    <property type="evidence" value="ECO:0007669"/>
    <property type="project" value="InterPro"/>
</dbReference>
<gene>
    <name evidence="7" type="ORF">ESV85_01005</name>
</gene>
<keyword evidence="5" id="KW-0560">Oxidoreductase</keyword>
<evidence type="ECO:0000256" key="2">
    <source>
        <dbReference type="ARBA" id="ARBA00007581"/>
    </source>
</evidence>
<evidence type="ECO:0000256" key="3">
    <source>
        <dbReference type="ARBA" id="ARBA00022723"/>
    </source>
</evidence>
<protein>
    <submittedName>
        <fullName evidence="7">Dioxygenase</fullName>
    </submittedName>
</protein>
<keyword evidence="7" id="KW-0223">Dioxygenase</keyword>
<keyword evidence="3" id="KW-0479">Metal-binding</keyword>